<protein>
    <recommendedName>
        <fullName evidence="4">Phasin protein</fullName>
    </recommendedName>
</protein>
<feature type="region of interest" description="Disordered" evidence="1">
    <location>
        <begin position="1"/>
        <end position="37"/>
    </location>
</feature>
<dbReference type="Proteomes" id="UP001157910">
    <property type="component" value="Unassembled WGS sequence"/>
</dbReference>
<dbReference type="EMBL" id="FXUI01000016">
    <property type="protein sequence ID" value="SMP81106.1"/>
    <property type="molecule type" value="Genomic_DNA"/>
</dbReference>
<feature type="region of interest" description="Disordered" evidence="1">
    <location>
        <begin position="182"/>
        <end position="240"/>
    </location>
</feature>
<feature type="compositionally biased region" description="Basic and acidic residues" evidence="1">
    <location>
        <begin position="228"/>
        <end position="240"/>
    </location>
</feature>
<reference evidence="2 3" key="1">
    <citation type="submission" date="2017-05" db="EMBL/GenBank/DDBJ databases">
        <authorList>
            <person name="Varghese N."/>
            <person name="Submissions S."/>
        </authorList>
    </citation>
    <scope>NUCLEOTIDE SEQUENCE [LARGE SCALE GENOMIC DNA]</scope>
    <source>
        <strain evidence="2 3">SM16</strain>
    </source>
</reference>
<evidence type="ECO:0000256" key="1">
    <source>
        <dbReference type="SAM" id="MobiDB-lite"/>
    </source>
</evidence>
<evidence type="ECO:0000313" key="2">
    <source>
        <dbReference type="EMBL" id="SMP81106.1"/>
    </source>
</evidence>
<evidence type="ECO:0000313" key="3">
    <source>
        <dbReference type="Proteomes" id="UP001157910"/>
    </source>
</evidence>
<evidence type="ECO:0008006" key="4">
    <source>
        <dbReference type="Google" id="ProtNLM"/>
    </source>
</evidence>
<gene>
    <name evidence="2" type="ORF">SAMN06296065_11623</name>
</gene>
<proteinExistence type="predicted"/>
<accession>A0ABY1QUC6</accession>
<feature type="compositionally biased region" description="Basic and acidic residues" evidence="1">
    <location>
        <begin position="182"/>
        <end position="193"/>
    </location>
</feature>
<keyword evidence="3" id="KW-1185">Reference proteome</keyword>
<name>A0ABY1QUC6_9SPHN</name>
<dbReference type="RefSeq" id="WP_283407041.1">
    <property type="nucleotide sequence ID" value="NZ_FXUI01000016.1"/>
</dbReference>
<comment type="caution">
    <text evidence="2">The sequence shown here is derived from an EMBL/GenBank/DDBJ whole genome shotgun (WGS) entry which is preliminary data.</text>
</comment>
<sequence>MAKQTTGKAKQPRATKAAAPTGPNNALSVPKKDDESPTLATAKAIMRPDIRHGITAAQVLKTQFGSTEFSPGIADYGDAIGEKADAAAKGDLAFASRMLAAQAVTLDTIFGEMARRMALNMGEYLGATETYGRIAMKAQAQSRATLEALAKLHQPREQTVRHVHVNEGGQAVIADQFHHHTGVRENGRSDDQSHTTGATSIGPALPGADPLGNGVPISSREGAQAVPDARRDELGRAKGE</sequence>
<organism evidence="2 3">
    <name type="scientific">Novosphingobium panipatense</name>
    <dbReference type="NCBI Taxonomy" id="428991"/>
    <lineage>
        <taxon>Bacteria</taxon>
        <taxon>Pseudomonadati</taxon>
        <taxon>Pseudomonadota</taxon>
        <taxon>Alphaproteobacteria</taxon>
        <taxon>Sphingomonadales</taxon>
        <taxon>Sphingomonadaceae</taxon>
        <taxon>Novosphingobium</taxon>
    </lineage>
</organism>